<dbReference type="InterPro" id="IPR001753">
    <property type="entry name" value="Enoyl-CoA_hydra/iso"/>
</dbReference>
<comment type="similarity">
    <text evidence="1 3">Belongs to the enoyl-CoA hydratase/isomerase family.</text>
</comment>
<protein>
    <submittedName>
        <fullName evidence="4">Enoyl-CoA hydratase-related protein</fullName>
    </submittedName>
</protein>
<gene>
    <name evidence="4" type="ORF">ACJ8NA_13015</name>
</gene>
<keyword evidence="2" id="KW-0456">Lyase</keyword>
<dbReference type="Pfam" id="PF00378">
    <property type="entry name" value="ECH_1"/>
    <property type="match status" value="1"/>
</dbReference>
<dbReference type="Gene3D" id="1.10.12.10">
    <property type="entry name" value="Lyase 2-enoyl-coa Hydratase, Chain A, domain 2"/>
    <property type="match status" value="1"/>
</dbReference>
<dbReference type="InterPro" id="IPR029045">
    <property type="entry name" value="ClpP/crotonase-like_dom_sf"/>
</dbReference>
<dbReference type="PANTHER" id="PTHR11941:SF54">
    <property type="entry name" value="ENOYL-COA HYDRATASE, MITOCHONDRIAL"/>
    <property type="match status" value="1"/>
</dbReference>
<reference evidence="4 5" key="1">
    <citation type="submission" date="2024-12" db="EMBL/GenBank/DDBJ databases">
        <title>Pseudomonas species isolated from Lotus nodules promote plant growth.</title>
        <authorList>
            <person name="Yu Y.-H."/>
            <person name="Kurtenbach J."/>
            <person name="Crosbie D."/>
            <person name="Brachmann A."/>
            <person name="Marin M."/>
        </authorList>
    </citation>
    <scope>NUCLEOTIDE SEQUENCE [LARGE SCALE GENOMIC DNA]</scope>
    <source>
        <strain evidence="4 5">PLb11B</strain>
    </source>
</reference>
<evidence type="ECO:0000256" key="3">
    <source>
        <dbReference type="RuleBase" id="RU003707"/>
    </source>
</evidence>
<dbReference type="SUPFAM" id="SSF52096">
    <property type="entry name" value="ClpP/crotonase"/>
    <property type="match status" value="1"/>
</dbReference>
<accession>A0ABW8W2R3</accession>
<sequence length="262" mass="28320">MNDYVQATVTVEQVGEHVALVTLNRPHARNAVNAELAQALEAVVRQTESDPDIWVVVLTGCGEQVFCAGADLKEVAAGNAASLFTADGGFAGFVESRRSKPWIAAVNGLALAGGLEILLSCDLVVASAQAAFGLPEVKRGLMALAGGLYRLPRALPRAVALEMIITGENLGAERAWQLGLVNHLEPSEQVLPKALSLAQVIARNAPIAVRESLRIARQTDDHSEEELFQMSRQARNYLVTTEDYLEGPRAFVEKRMPQWKGR</sequence>
<evidence type="ECO:0000256" key="1">
    <source>
        <dbReference type="ARBA" id="ARBA00005254"/>
    </source>
</evidence>
<dbReference type="PANTHER" id="PTHR11941">
    <property type="entry name" value="ENOYL-COA HYDRATASE-RELATED"/>
    <property type="match status" value="1"/>
</dbReference>
<dbReference type="EMBL" id="JBJNUY010000005">
    <property type="protein sequence ID" value="MFL8999570.1"/>
    <property type="molecule type" value="Genomic_DNA"/>
</dbReference>
<evidence type="ECO:0000313" key="4">
    <source>
        <dbReference type="EMBL" id="MFL8999570.1"/>
    </source>
</evidence>
<dbReference type="PROSITE" id="PS00166">
    <property type="entry name" value="ENOYL_COA_HYDRATASE"/>
    <property type="match status" value="1"/>
</dbReference>
<keyword evidence="5" id="KW-1185">Reference proteome</keyword>
<evidence type="ECO:0000256" key="2">
    <source>
        <dbReference type="ARBA" id="ARBA00023239"/>
    </source>
</evidence>
<dbReference type="Gene3D" id="3.90.226.10">
    <property type="entry name" value="2-enoyl-CoA Hydratase, Chain A, domain 1"/>
    <property type="match status" value="1"/>
</dbReference>
<comment type="caution">
    <text evidence="4">The sequence shown here is derived from an EMBL/GenBank/DDBJ whole genome shotgun (WGS) entry which is preliminary data.</text>
</comment>
<dbReference type="CDD" id="cd06558">
    <property type="entry name" value="crotonase-like"/>
    <property type="match status" value="1"/>
</dbReference>
<name>A0ABW8W2R3_9PSED</name>
<evidence type="ECO:0000313" key="5">
    <source>
        <dbReference type="Proteomes" id="UP001628646"/>
    </source>
</evidence>
<proteinExistence type="inferred from homology"/>
<dbReference type="Proteomes" id="UP001628646">
    <property type="component" value="Unassembled WGS sequence"/>
</dbReference>
<organism evidence="4 5">
    <name type="scientific">Pseudomonas azerbaijanorientalis</name>
    <dbReference type="NCBI Taxonomy" id="2842350"/>
    <lineage>
        <taxon>Bacteria</taxon>
        <taxon>Pseudomonadati</taxon>
        <taxon>Pseudomonadota</taxon>
        <taxon>Gammaproteobacteria</taxon>
        <taxon>Pseudomonadales</taxon>
        <taxon>Pseudomonadaceae</taxon>
        <taxon>Pseudomonas</taxon>
    </lineage>
</organism>
<dbReference type="InterPro" id="IPR018376">
    <property type="entry name" value="Enoyl-CoA_hyd/isom_CS"/>
</dbReference>
<dbReference type="InterPro" id="IPR014748">
    <property type="entry name" value="Enoyl-CoA_hydra_C"/>
</dbReference>
<dbReference type="RefSeq" id="WP_407800246.1">
    <property type="nucleotide sequence ID" value="NZ_JBJNUX010000004.1"/>
</dbReference>